<dbReference type="Gene3D" id="1.10.510.10">
    <property type="entry name" value="Transferase(Phosphotransferase) domain 1"/>
    <property type="match status" value="1"/>
</dbReference>
<dbReference type="Gene3D" id="3.30.200.20">
    <property type="entry name" value="Phosphorylase Kinase, domain 1"/>
    <property type="match status" value="1"/>
</dbReference>
<dbReference type="GO" id="GO:0005524">
    <property type="term" value="F:ATP binding"/>
    <property type="evidence" value="ECO:0007669"/>
    <property type="project" value="UniProtKB-KW"/>
</dbReference>
<dbReference type="PANTHER" id="PTHR44167">
    <property type="entry name" value="OVARIAN-SPECIFIC SERINE/THREONINE-PROTEIN KINASE LOK-RELATED"/>
    <property type="match status" value="1"/>
</dbReference>
<evidence type="ECO:0000256" key="6">
    <source>
        <dbReference type="ARBA" id="ARBA00022840"/>
    </source>
</evidence>
<keyword evidence="6" id="KW-0067">ATP-binding</keyword>
<name>A0A316UGP0_9BASI</name>
<dbReference type="GeneID" id="37029726"/>
<gene>
    <name evidence="9" type="ORF">BDZ90DRAFT_256889</name>
</gene>
<organism evidence="9 10">
    <name type="scientific">Jaminaea rosea</name>
    <dbReference type="NCBI Taxonomy" id="1569628"/>
    <lineage>
        <taxon>Eukaryota</taxon>
        <taxon>Fungi</taxon>
        <taxon>Dikarya</taxon>
        <taxon>Basidiomycota</taxon>
        <taxon>Ustilaginomycotina</taxon>
        <taxon>Exobasidiomycetes</taxon>
        <taxon>Microstromatales</taxon>
        <taxon>Microstromatales incertae sedis</taxon>
        <taxon>Jaminaea</taxon>
    </lineage>
</organism>
<dbReference type="InterPro" id="IPR011009">
    <property type="entry name" value="Kinase-like_dom_sf"/>
</dbReference>
<evidence type="ECO:0000256" key="5">
    <source>
        <dbReference type="ARBA" id="ARBA00022777"/>
    </source>
</evidence>
<dbReference type="InterPro" id="IPR008271">
    <property type="entry name" value="Ser/Thr_kinase_AS"/>
</dbReference>
<feature type="compositionally biased region" description="Polar residues" evidence="7">
    <location>
        <begin position="336"/>
        <end position="354"/>
    </location>
</feature>
<evidence type="ECO:0000259" key="8">
    <source>
        <dbReference type="PROSITE" id="PS50011"/>
    </source>
</evidence>
<evidence type="ECO:0000256" key="2">
    <source>
        <dbReference type="ARBA" id="ARBA00022527"/>
    </source>
</evidence>
<evidence type="ECO:0000313" key="9">
    <source>
        <dbReference type="EMBL" id="PWN24416.1"/>
    </source>
</evidence>
<dbReference type="PROSITE" id="PS00108">
    <property type="entry name" value="PROTEIN_KINASE_ST"/>
    <property type="match status" value="1"/>
</dbReference>
<dbReference type="PROSITE" id="PS50011">
    <property type="entry name" value="PROTEIN_KINASE_DOM"/>
    <property type="match status" value="1"/>
</dbReference>
<reference evidence="9 10" key="1">
    <citation type="journal article" date="2018" name="Mol. Biol. Evol.">
        <title>Broad Genomic Sampling Reveals a Smut Pathogenic Ancestry of the Fungal Clade Ustilaginomycotina.</title>
        <authorList>
            <person name="Kijpornyongpan T."/>
            <person name="Mondo S.J."/>
            <person name="Barry K."/>
            <person name="Sandor L."/>
            <person name="Lee J."/>
            <person name="Lipzen A."/>
            <person name="Pangilinan J."/>
            <person name="LaButti K."/>
            <person name="Hainaut M."/>
            <person name="Henrissat B."/>
            <person name="Grigoriev I.V."/>
            <person name="Spatafora J.W."/>
            <person name="Aime M.C."/>
        </authorList>
    </citation>
    <scope>NUCLEOTIDE SEQUENCE [LARGE SCALE GENOMIC DNA]</scope>
    <source>
        <strain evidence="9 10">MCA 5214</strain>
    </source>
</reference>
<evidence type="ECO:0000256" key="7">
    <source>
        <dbReference type="SAM" id="MobiDB-lite"/>
    </source>
</evidence>
<protein>
    <recommendedName>
        <fullName evidence="1">non-specific serine/threonine protein kinase</fullName>
        <ecNumber evidence="1">2.7.11.1</ecNumber>
    </recommendedName>
</protein>
<feature type="domain" description="Protein kinase" evidence="8">
    <location>
        <begin position="122"/>
        <end position="523"/>
    </location>
</feature>
<dbReference type="CDD" id="cd14019">
    <property type="entry name" value="STKc_Cdc7"/>
    <property type="match status" value="1"/>
</dbReference>
<dbReference type="GO" id="GO:0005634">
    <property type="term" value="C:nucleus"/>
    <property type="evidence" value="ECO:0007669"/>
    <property type="project" value="TreeGrafter"/>
</dbReference>
<accession>A0A316UGP0</accession>
<dbReference type="Pfam" id="PF00069">
    <property type="entry name" value="Pkinase"/>
    <property type="match status" value="2"/>
</dbReference>
<dbReference type="GO" id="GO:0004674">
    <property type="term" value="F:protein serine/threonine kinase activity"/>
    <property type="evidence" value="ECO:0007669"/>
    <property type="project" value="UniProtKB-KW"/>
</dbReference>
<evidence type="ECO:0000256" key="1">
    <source>
        <dbReference type="ARBA" id="ARBA00012513"/>
    </source>
</evidence>
<dbReference type="AlphaFoldDB" id="A0A316UGP0"/>
<feature type="compositionally biased region" description="Basic and acidic residues" evidence="7">
    <location>
        <begin position="358"/>
        <end position="371"/>
    </location>
</feature>
<feature type="region of interest" description="Disordered" evidence="7">
    <location>
        <begin position="323"/>
        <end position="374"/>
    </location>
</feature>
<evidence type="ECO:0000256" key="4">
    <source>
        <dbReference type="ARBA" id="ARBA00022741"/>
    </source>
</evidence>
<dbReference type="PANTHER" id="PTHR44167:SF23">
    <property type="entry name" value="CDC7 KINASE, ISOFORM A-RELATED"/>
    <property type="match status" value="1"/>
</dbReference>
<dbReference type="InterPro" id="IPR000719">
    <property type="entry name" value="Prot_kinase_dom"/>
</dbReference>
<keyword evidence="3" id="KW-0808">Transferase</keyword>
<dbReference type="STRING" id="1569628.A0A316UGP0"/>
<keyword evidence="4" id="KW-0547">Nucleotide-binding</keyword>
<dbReference type="EMBL" id="KZ819681">
    <property type="protein sequence ID" value="PWN24416.1"/>
    <property type="molecule type" value="Genomic_DNA"/>
</dbReference>
<dbReference type="SUPFAM" id="SSF56112">
    <property type="entry name" value="Protein kinase-like (PK-like)"/>
    <property type="match status" value="1"/>
</dbReference>
<sequence length="527" mass="59120">MTIDPALSQKEGNNSMPPDLDNAEGGDREMVPREAGPTDGGNEYVQQWQQQVFDDAGQGSPAPLTGASGEEEDEQLGDTSSEQRQLTDAADAEAMERENEERLAFEEEVRWMEDTIEGLCAYQIKSRIGEGTFSTVYKALDVHHDWYDNSQWTHHTPRPPRIAPNGDLVNTKVYVALKRIYVTSSPERILNELEIIEELRECPHISYLVTAFRTEDQVVAVMPYSKHDDFKDFYRSLPLSGIKSYFRCLFNALASTHAINVVHRDVKPANFLFDPRTGHGVLCDFGLAERFDPRDWKGKCHHTCPTAERPRGTVAINKETYSVHTQPGGELARQVGTPQGSSARKGSSTPSSMGPPQKVERVGVRENDPRQGVRANRAGTRGFRAPEVLLKCQDQTAALDVWSAGIVLLAFLTKRFPLFNANNDTEALLELMVVFGKSKLSRCALLHNRTWHCTVPVERPEGYRVTEFVEKLNPSILAAPEGHPDPQGYDNDIKMAMDLCRVCLHVDVTRRWTAEECLDHGFLVENE</sequence>
<feature type="compositionally biased region" description="Polar residues" evidence="7">
    <location>
        <begin position="77"/>
        <end position="86"/>
    </location>
</feature>
<evidence type="ECO:0000313" key="10">
    <source>
        <dbReference type="Proteomes" id="UP000245884"/>
    </source>
</evidence>
<keyword evidence="10" id="KW-1185">Reference proteome</keyword>
<dbReference type="SMART" id="SM00220">
    <property type="entry name" value="S_TKc"/>
    <property type="match status" value="1"/>
</dbReference>
<dbReference type="GO" id="GO:0044773">
    <property type="term" value="P:mitotic DNA damage checkpoint signaling"/>
    <property type="evidence" value="ECO:0007669"/>
    <property type="project" value="TreeGrafter"/>
</dbReference>
<dbReference type="EC" id="2.7.11.1" evidence="1"/>
<evidence type="ECO:0000256" key="3">
    <source>
        <dbReference type="ARBA" id="ARBA00022679"/>
    </source>
</evidence>
<keyword evidence="2" id="KW-0723">Serine/threonine-protein kinase</keyword>
<dbReference type="RefSeq" id="XP_025359028.1">
    <property type="nucleotide sequence ID" value="XM_025507903.1"/>
</dbReference>
<keyword evidence="5 9" id="KW-0418">Kinase</keyword>
<proteinExistence type="predicted"/>
<dbReference type="OrthoDB" id="10020333at2759"/>
<dbReference type="Proteomes" id="UP000245884">
    <property type="component" value="Unassembled WGS sequence"/>
</dbReference>
<feature type="region of interest" description="Disordered" evidence="7">
    <location>
        <begin position="1"/>
        <end position="101"/>
    </location>
</feature>